<dbReference type="EMBL" id="CAACVS010000291">
    <property type="protein sequence ID" value="VEU40601.1"/>
    <property type="molecule type" value="Genomic_DNA"/>
</dbReference>
<name>A0A448ZF53_9STRA</name>
<dbReference type="InterPro" id="IPR045866">
    <property type="entry name" value="FAM210A/B-like"/>
</dbReference>
<dbReference type="PANTHER" id="PTHR21377:SF18">
    <property type="entry name" value="DUF1279 DOMAIN-CONTAINING PROTEIN"/>
    <property type="match status" value="1"/>
</dbReference>
<organism evidence="4 5">
    <name type="scientific">Pseudo-nitzschia multistriata</name>
    <dbReference type="NCBI Taxonomy" id="183589"/>
    <lineage>
        <taxon>Eukaryota</taxon>
        <taxon>Sar</taxon>
        <taxon>Stramenopiles</taxon>
        <taxon>Ochrophyta</taxon>
        <taxon>Bacillariophyta</taxon>
        <taxon>Bacillariophyceae</taxon>
        <taxon>Bacillariophycidae</taxon>
        <taxon>Bacillariales</taxon>
        <taxon>Bacillariaceae</taxon>
        <taxon>Pseudo-nitzschia</taxon>
    </lineage>
</organism>
<accession>A0A448ZF53</accession>
<feature type="region of interest" description="Disordered" evidence="1">
    <location>
        <begin position="56"/>
        <end position="100"/>
    </location>
</feature>
<dbReference type="AlphaFoldDB" id="A0A448ZF53"/>
<keyword evidence="2" id="KW-0812">Transmembrane</keyword>
<dbReference type="Pfam" id="PF06916">
    <property type="entry name" value="FAM210A-B_dom"/>
    <property type="match status" value="1"/>
</dbReference>
<evidence type="ECO:0000313" key="5">
    <source>
        <dbReference type="Proteomes" id="UP000291116"/>
    </source>
</evidence>
<evidence type="ECO:0000259" key="3">
    <source>
        <dbReference type="Pfam" id="PF06916"/>
    </source>
</evidence>
<dbReference type="InterPro" id="IPR009688">
    <property type="entry name" value="FAM210A/B-like_dom"/>
</dbReference>
<reference evidence="4 5" key="1">
    <citation type="submission" date="2019-01" db="EMBL/GenBank/DDBJ databases">
        <authorList>
            <person name="Ferrante I. M."/>
        </authorList>
    </citation>
    <scope>NUCLEOTIDE SEQUENCE [LARGE SCALE GENOMIC DNA]</scope>
    <source>
        <strain evidence="4 5">B856</strain>
    </source>
</reference>
<keyword evidence="2" id="KW-1133">Transmembrane helix</keyword>
<evidence type="ECO:0000256" key="1">
    <source>
        <dbReference type="SAM" id="MobiDB-lite"/>
    </source>
</evidence>
<feature type="domain" description="DUF1279" evidence="3">
    <location>
        <begin position="112"/>
        <end position="233"/>
    </location>
</feature>
<dbReference type="GO" id="GO:0005739">
    <property type="term" value="C:mitochondrion"/>
    <property type="evidence" value="ECO:0007669"/>
    <property type="project" value="TreeGrafter"/>
</dbReference>
<dbReference type="Proteomes" id="UP000291116">
    <property type="component" value="Unassembled WGS sequence"/>
</dbReference>
<keyword evidence="2" id="KW-0472">Membrane</keyword>
<proteinExistence type="predicted"/>
<sequence>MNTRGLLLPSRRRLSGIGALGDHTVIRNTIFNENQRLWGPFIGQLQLVPSHRMASTVSSSNQSEFKKRESSETIRSGSNTTGKSPNDKKENQNTEPSKLVASDIETPDEFSFKAMMKKYGVVFFGTYFAIYCSTVLGLFMSVQSGHLDVMYIISLITGTSSPTDPGGVADPETILEAKSTVKHLVEFLESYTLTKPVAPMVEEYPSIGNLAIAWIATKFTEPIRFGATVALTPPIARFVGYKRVSPVIENAGPIDIVSADQKGGTSSSEKTSP</sequence>
<gene>
    <name evidence="4" type="ORF">PSNMU_V1.4_AUG-EV-PASAV3_0075030</name>
</gene>
<feature type="transmembrane region" description="Helical" evidence="2">
    <location>
        <begin position="119"/>
        <end position="140"/>
    </location>
</feature>
<evidence type="ECO:0000313" key="4">
    <source>
        <dbReference type="EMBL" id="VEU40601.1"/>
    </source>
</evidence>
<dbReference type="OrthoDB" id="426386at2759"/>
<keyword evidence="5" id="KW-1185">Reference proteome</keyword>
<feature type="compositionally biased region" description="Polar residues" evidence="1">
    <location>
        <begin position="73"/>
        <end position="84"/>
    </location>
</feature>
<evidence type="ECO:0000256" key="2">
    <source>
        <dbReference type="SAM" id="Phobius"/>
    </source>
</evidence>
<dbReference type="PANTHER" id="PTHR21377">
    <property type="entry name" value="PROTEIN FAM210B, MITOCHONDRIAL"/>
    <property type="match status" value="1"/>
</dbReference>
<protein>
    <recommendedName>
        <fullName evidence="3">DUF1279 domain-containing protein</fullName>
    </recommendedName>
</protein>